<feature type="transmembrane region" description="Helical" evidence="1">
    <location>
        <begin position="91"/>
        <end position="109"/>
    </location>
</feature>
<keyword evidence="1" id="KW-0812">Transmembrane</keyword>
<feature type="domain" description="DUF2157" evidence="2">
    <location>
        <begin position="30"/>
        <end position="167"/>
    </location>
</feature>
<gene>
    <name evidence="3" type="ORF">MNBD_ALPHA09-1084</name>
</gene>
<feature type="transmembrane region" description="Helical" evidence="1">
    <location>
        <begin position="282"/>
        <end position="300"/>
    </location>
</feature>
<dbReference type="AlphaFoldDB" id="A0A3B0SUN6"/>
<reference evidence="3" key="1">
    <citation type="submission" date="2018-06" db="EMBL/GenBank/DDBJ databases">
        <authorList>
            <person name="Zhirakovskaya E."/>
        </authorList>
    </citation>
    <scope>NUCLEOTIDE SEQUENCE</scope>
</reference>
<protein>
    <recommendedName>
        <fullName evidence="2">DUF2157 domain-containing protein</fullName>
    </recommendedName>
</protein>
<dbReference type="Pfam" id="PF09925">
    <property type="entry name" value="DUF2157"/>
    <property type="match status" value="1"/>
</dbReference>
<feature type="transmembrane region" description="Helical" evidence="1">
    <location>
        <begin position="253"/>
        <end position="270"/>
    </location>
</feature>
<keyword evidence="1" id="KW-1133">Transmembrane helix</keyword>
<feature type="transmembrane region" description="Helical" evidence="1">
    <location>
        <begin position="230"/>
        <end position="247"/>
    </location>
</feature>
<accession>A0A3B0SUN6</accession>
<feature type="transmembrane region" description="Helical" evidence="1">
    <location>
        <begin position="58"/>
        <end position="79"/>
    </location>
</feature>
<feature type="transmembrane region" description="Helical" evidence="1">
    <location>
        <begin position="363"/>
        <end position="380"/>
    </location>
</feature>
<name>A0A3B0SUN6_9ZZZZ</name>
<feature type="transmembrane region" description="Helical" evidence="1">
    <location>
        <begin position="115"/>
        <end position="136"/>
    </location>
</feature>
<feature type="transmembrane region" description="Helical" evidence="1">
    <location>
        <begin position="327"/>
        <end position="351"/>
    </location>
</feature>
<feature type="transmembrane region" description="Helical" evidence="1">
    <location>
        <begin position="412"/>
        <end position="429"/>
    </location>
</feature>
<evidence type="ECO:0000259" key="2">
    <source>
        <dbReference type="Pfam" id="PF09925"/>
    </source>
</evidence>
<keyword evidence="1" id="KW-0472">Membrane</keyword>
<proteinExistence type="predicted"/>
<feature type="transmembrane region" description="Helical" evidence="1">
    <location>
        <begin position="386"/>
        <end position="405"/>
    </location>
</feature>
<organism evidence="3">
    <name type="scientific">hydrothermal vent metagenome</name>
    <dbReference type="NCBI Taxonomy" id="652676"/>
    <lineage>
        <taxon>unclassified sequences</taxon>
        <taxon>metagenomes</taxon>
        <taxon>ecological metagenomes</taxon>
    </lineage>
</organism>
<dbReference type="InterPro" id="IPR018677">
    <property type="entry name" value="DUF2157"/>
</dbReference>
<feature type="transmembrane region" description="Helical" evidence="1">
    <location>
        <begin position="206"/>
        <end position="223"/>
    </location>
</feature>
<evidence type="ECO:0000313" key="3">
    <source>
        <dbReference type="EMBL" id="VAW10081.1"/>
    </source>
</evidence>
<dbReference type="EMBL" id="UOEM01000004">
    <property type="protein sequence ID" value="VAW10081.1"/>
    <property type="molecule type" value="Genomic_DNA"/>
</dbReference>
<feature type="transmembrane region" description="Helical" evidence="1">
    <location>
        <begin position="441"/>
        <end position="460"/>
    </location>
</feature>
<evidence type="ECO:0000256" key="1">
    <source>
        <dbReference type="SAM" id="Phobius"/>
    </source>
</evidence>
<sequence length="470" mass="51340">MNIGKIKNVYVEETLRPIGYVNRLKKDIARWLDLGLLAEAQGEAILQDVNASHRSRSFGSVVAILGAVLIAAALVAFVAANWNQMPKLARVAMLISSIWGSYLAAYIATLRQSPVIAEAFLVIGIAAFGASIMLIGQIYQLQGRNEDALFVWMLGGVATTVLARSPWSLVFTVGVGAAWMIAEFNSGRFGTDAGELPFWLAGIEPFHLFPLAWLGFAGIAVWLRSQASGHVLMLTILVWSMLFVSIWNAGFLPRAILITAIALVALALVLRDITNQRRLGGFGVSTISYLIVFLFVFVLYDLSEIGKYYRQLPLPGVLVSQFSSIGFFSWVNSLLPLAVASAAGFSIAFWMRRRGETLLRDQWVIAIAGLVLLVIKLPVVQMLGPIFIVYTIVAIALSIWTIRFGWRLESRFVSAIGYLGFAATVLISYQRLFGTLINTAAFYAIAGAILLLTAVVLLRLERRSSGKGAS</sequence>
<feature type="transmembrane region" description="Helical" evidence="1">
    <location>
        <begin position="148"/>
        <end position="181"/>
    </location>
</feature>